<dbReference type="Proteomes" id="UP001498476">
    <property type="component" value="Unassembled WGS sequence"/>
</dbReference>
<dbReference type="EMBL" id="JAZAVJ010000140">
    <property type="protein sequence ID" value="KAK7413076.1"/>
    <property type="molecule type" value="Genomic_DNA"/>
</dbReference>
<dbReference type="Pfam" id="PF13460">
    <property type="entry name" value="NAD_binding_10"/>
    <property type="match status" value="1"/>
</dbReference>
<dbReference type="InterPro" id="IPR051783">
    <property type="entry name" value="NAD(P)-dependent_oxidoreduct"/>
</dbReference>
<dbReference type="PANTHER" id="PTHR48079">
    <property type="entry name" value="PROTEIN YEEZ"/>
    <property type="match status" value="1"/>
</dbReference>
<proteinExistence type="predicted"/>
<accession>A0ABR1GW93</accession>
<comment type="caution">
    <text evidence="2">The sequence shown here is derived from an EMBL/GenBank/DDBJ whole genome shotgun (WGS) entry which is preliminary data.</text>
</comment>
<organism evidence="2 3">
    <name type="scientific">Neonectria punicea</name>
    <dbReference type="NCBI Taxonomy" id="979145"/>
    <lineage>
        <taxon>Eukaryota</taxon>
        <taxon>Fungi</taxon>
        <taxon>Dikarya</taxon>
        <taxon>Ascomycota</taxon>
        <taxon>Pezizomycotina</taxon>
        <taxon>Sordariomycetes</taxon>
        <taxon>Hypocreomycetidae</taxon>
        <taxon>Hypocreales</taxon>
        <taxon>Nectriaceae</taxon>
        <taxon>Neonectria</taxon>
    </lineage>
</organism>
<keyword evidence="3" id="KW-1185">Reference proteome</keyword>
<feature type="domain" description="NAD(P)-binding" evidence="1">
    <location>
        <begin position="10"/>
        <end position="94"/>
    </location>
</feature>
<name>A0ABR1GW93_9HYPO</name>
<dbReference type="SUPFAM" id="SSF51735">
    <property type="entry name" value="NAD(P)-binding Rossmann-fold domains"/>
    <property type="match status" value="1"/>
</dbReference>
<evidence type="ECO:0000313" key="2">
    <source>
        <dbReference type="EMBL" id="KAK7413076.1"/>
    </source>
</evidence>
<evidence type="ECO:0000259" key="1">
    <source>
        <dbReference type="Pfam" id="PF13460"/>
    </source>
</evidence>
<dbReference type="InterPro" id="IPR036291">
    <property type="entry name" value="NAD(P)-bd_dom_sf"/>
</dbReference>
<dbReference type="InterPro" id="IPR016040">
    <property type="entry name" value="NAD(P)-bd_dom"/>
</dbReference>
<dbReference type="Gene3D" id="3.40.50.720">
    <property type="entry name" value="NAD(P)-binding Rossmann-like Domain"/>
    <property type="match status" value="2"/>
</dbReference>
<evidence type="ECO:0000313" key="3">
    <source>
        <dbReference type="Proteomes" id="UP001498476"/>
    </source>
</evidence>
<dbReference type="PANTHER" id="PTHR48079:SF6">
    <property type="entry name" value="NAD(P)-BINDING DOMAIN-CONTAINING PROTEIN-RELATED"/>
    <property type="match status" value="1"/>
</dbReference>
<gene>
    <name evidence="2" type="ORF">QQX98_008024</name>
</gene>
<reference evidence="2 3" key="1">
    <citation type="journal article" date="2025" name="Microbiol. Resour. Announc.">
        <title>Draft genome sequences for Neonectria magnoliae and Neonectria punicea, canker pathogens of Liriodendron tulipifera and Acer saccharum in West Virginia.</title>
        <authorList>
            <person name="Petronek H.M."/>
            <person name="Kasson M.T."/>
            <person name="Metheny A.M."/>
            <person name="Stauder C.M."/>
            <person name="Lovett B."/>
            <person name="Lynch S.C."/>
            <person name="Garnas J.R."/>
            <person name="Kasson L.R."/>
            <person name="Stajich J.E."/>
        </authorList>
    </citation>
    <scope>NUCLEOTIDE SEQUENCE [LARGE SCALE GENOMIC DNA]</scope>
    <source>
        <strain evidence="2 3">NRRL 64653</strain>
    </source>
</reference>
<sequence length="328" mass="35882">MTFPRILLTGATGYVGGSVLSHLLDSSEFTIKPDAITAVVRRPEDATVLKDKGIGTLLVRDLDDLETLTHAASSYDVVINASTGFHTASAKALITGLGNRTDISKEVHFIHVSIQTAKITKFHPDTRKQLSGTSNISRQDITKRWPELRTFSDESDDLYEYEKKREEHDAYPQRTTDIAVIDLGVKAAVKTYIVQPPLIYGRGSGFFNKQSQQIPTLIRTAVKNGYAGYVGDGTSSIGNVHVADVARLFEQLVANILAGRSPPAGRQGFYFANTGTQTWIETVEHIGAIGFELGVLKDAKARSIPLRQAAEQIFKGDESLTENVFASR</sequence>
<protein>
    <recommendedName>
        <fullName evidence="1">NAD(P)-binding domain-containing protein</fullName>
    </recommendedName>
</protein>